<comment type="caution">
    <text evidence="1">The sequence shown here is derived from an EMBL/GenBank/DDBJ whole genome shotgun (WGS) entry which is preliminary data.</text>
</comment>
<accession>A0A2V1IK66</accession>
<dbReference type="Proteomes" id="UP000244905">
    <property type="component" value="Unassembled WGS sequence"/>
</dbReference>
<sequence>MRIQVNTTSRIRRTAGRAACPEQGAVNKSGCMCARSPSVLTNMASAMKARGLWFDLLGDNDTALSCKAFHIDDARPFLNYGLDYENLHRLPLKIEGNV</sequence>
<gene>
    <name evidence="1" type="ORF">C5O23_13480</name>
</gene>
<proteinExistence type="predicted"/>
<evidence type="ECO:0000313" key="1">
    <source>
        <dbReference type="EMBL" id="PWB00247.1"/>
    </source>
</evidence>
<dbReference type="GeneID" id="82527459"/>
<name>A0A2V1IK66_9BACT</name>
<dbReference type="AlphaFoldDB" id="A0A2V1IK66"/>
<dbReference type="RefSeq" id="WP_107033435.1">
    <property type="nucleotide sequence ID" value="NZ_PUEC01000049.1"/>
</dbReference>
<organism evidence="1 2">
    <name type="scientific">Duncaniella muris</name>
    <dbReference type="NCBI Taxonomy" id="2094150"/>
    <lineage>
        <taxon>Bacteria</taxon>
        <taxon>Pseudomonadati</taxon>
        <taxon>Bacteroidota</taxon>
        <taxon>Bacteroidia</taxon>
        <taxon>Bacteroidales</taxon>
        <taxon>Muribaculaceae</taxon>
        <taxon>Duncaniella</taxon>
    </lineage>
</organism>
<protein>
    <submittedName>
        <fullName evidence="1">Uncharacterized protein</fullName>
    </submittedName>
</protein>
<dbReference type="EMBL" id="PUEC01000049">
    <property type="protein sequence ID" value="PWB00247.1"/>
    <property type="molecule type" value="Genomic_DNA"/>
</dbReference>
<reference evidence="2" key="1">
    <citation type="submission" date="2018-02" db="EMBL/GenBank/DDBJ databases">
        <authorList>
            <person name="Clavel T."/>
            <person name="Strowig T."/>
        </authorList>
    </citation>
    <scope>NUCLEOTIDE SEQUENCE [LARGE SCALE GENOMIC DNA]</scope>
    <source>
        <strain evidence="2">DSM 103720</strain>
    </source>
</reference>
<keyword evidence="2" id="KW-1185">Reference proteome</keyword>
<evidence type="ECO:0000313" key="2">
    <source>
        <dbReference type="Proteomes" id="UP000244905"/>
    </source>
</evidence>